<keyword evidence="17 30" id="KW-0418">Kinase</keyword>
<evidence type="ECO:0000256" key="20">
    <source>
        <dbReference type="ARBA" id="ARBA00022895"/>
    </source>
</evidence>
<dbReference type="SUPFAM" id="SSF56112">
    <property type="entry name" value="Protein kinase-like (PK-like)"/>
    <property type="match status" value="1"/>
</dbReference>
<feature type="domain" description="Protein kinase" evidence="29">
    <location>
        <begin position="18"/>
        <end position="270"/>
    </location>
</feature>
<keyword evidence="16" id="KW-0547">Nucleotide-binding</keyword>
<keyword evidence="10" id="KW-0158">Chromosome</keyword>
<comment type="catalytic activity">
    <reaction evidence="28">
        <text>L-seryl-[protein] + ATP = O-phospho-L-seryl-[protein] + ADP + H(+)</text>
        <dbReference type="Rhea" id="RHEA:17989"/>
        <dbReference type="Rhea" id="RHEA-COMP:9863"/>
        <dbReference type="Rhea" id="RHEA-COMP:11604"/>
        <dbReference type="ChEBI" id="CHEBI:15378"/>
        <dbReference type="ChEBI" id="CHEBI:29999"/>
        <dbReference type="ChEBI" id="CHEBI:30616"/>
        <dbReference type="ChEBI" id="CHEBI:83421"/>
        <dbReference type="ChEBI" id="CHEBI:456216"/>
        <dbReference type="EC" id="2.7.11.1"/>
    </reaction>
</comment>
<dbReference type="InterPro" id="IPR022495">
    <property type="entry name" value="Bud32"/>
</dbReference>
<keyword evidence="20" id="KW-0779">Telomere</keyword>
<protein>
    <recommendedName>
        <fullName evidence="9">EKC/KEOPS complex subunit BUD32</fullName>
        <ecNumber evidence="7">2.7.11.1</ecNumber>
    </recommendedName>
    <alternativeName>
        <fullName evidence="25 26">Atypical Serine/threonine protein kinase BUD32</fullName>
    </alternativeName>
    <alternativeName>
        <fullName evidence="8">EKC/KEOPS complex subunit bud32</fullName>
    </alternativeName>
</protein>
<evidence type="ECO:0000256" key="26">
    <source>
        <dbReference type="ARBA" id="ARBA00033194"/>
    </source>
</evidence>
<keyword evidence="15" id="KW-0819">tRNA processing</keyword>
<dbReference type="EC" id="2.7.11.1" evidence="7"/>
<evidence type="ECO:0000256" key="5">
    <source>
        <dbReference type="ARBA" id="ARBA00010630"/>
    </source>
</evidence>
<dbReference type="OrthoDB" id="3399at2759"/>
<evidence type="ECO:0000256" key="23">
    <source>
        <dbReference type="ARBA" id="ARBA00023163"/>
    </source>
</evidence>
<keyword evidence="18" id="KW-0378">Hydrolase</keyword>
<dbReference type="Gene3D" id="3.30.200.20">
    <property type="entry name" value="Phosphorylase Kinase, domain 1"/>
    <property type="match status" value="1"/>
</dbReference>
<evidence type="ECO:0000256" key="7">
    <source>
        <dbReference type="ARBA" id="ARBA00012513"/>
    </source>
</evidence>
<evidence type="ECO:0000256" key="11">
    <source>
        <dbReference type="ARBA" id="ARBA00022490"/>
    </source>
</evidence>
<evidence type="ECO:0000256" key="12">
    <source>
        <dbReference type="ARBA" id="ARBA00022527"/>
    </source>
</evidence>
<dbReference type="GO" id="GO:0005829">
    <property type="term" value="C:cytosol"/>
    <property type="evidence" value="ECO:0007669"/>
    <property type="project" value="TreeGrafter"/>
</dbReference>
<keyword evidence="13" id="KW-0597">Phosphoprotein</keyword>
<comment type="subunit">
    <text evidence="6">Component of the EKC/KEOPS complex composed of at least BUD32, CGI121, GON7, KAE1 and PCC1; the whole complex dimerizes.</text>
</comment>
<dbReference type="Gene3D" id="1.10.510.10">
    <property type="entry name" value="Transferase(Phosphotransferase) domain 1"/>
    <property type="match status" value="1"/>
</dbReference>
<evidence type="ECO:0000256" key="19">
    <source>
        <dbReference type="ARBA" id="ARBA00022840"/>
    </source>
</evidence>
<dbReference type="PROSITE" id="PS50011">
    <property type="entry name" value="PROTEIN_KINASE_DOM"/>
    <property type="match status" value="1"/>
</dbReference>
<gene>
    <name evidence="30" type="primary">BUD32</name>
    <name evidence="30" type="ORF">CFO_g1778</name>
</gene>
<keyword evidence="24" id="KW-0539">Nucleus</keyword>
<evidence type="ECO:0000256" key="2">
    <source>
        <dbReference type="ARBA" id="ARBA00004123"/>
    </source>
</evidence>
<evidence type="ECO:0000256" key="6">
    <source>
        <dbReference type="ARBA" id="ARBA00011534"/>
    </source>
</evidence>
<dbReference type="GO" id="GO:0005524">
    <property type="term" value="F:ATP binding"/>
    <property type="evidence" value="ECO:0007669"/>
    <property type="project" value="UniProtKB-KW"/>
</dbReference>
<keyword evidence="19" id="KW-0067">ATP-binding</keyword>
<dbReference type="AlphaFoldDB" id="A0A0F8BTG3"/>
<evidence type="ECO:0000256" key="24">
    <source>
        <dbReference type="ARBA" id="ARBA00023242"/>
    </source>
</evidence>
<keyword evidence="21" id="KW-0805">Transcription regulation</keyword>
<keyword evidence="11" id="KW-0963">Cytoplasm</keyword>
<evidence type="ECO:0000256" key="18">
    <source>
        <dbReference type="ARBA" id="ARBA00022801"/>
    </source>
</evidence>
<evidence type="ECO:0000256" key="21">
    <source>
        <dbReference type="ARBA" id="ARBA00023015"/>
    </source>
</evidence>
<evidence type="ECO:0000256" key="4">
    <source>
        <dbReference type="ARBA" id="ARBA00004574"/>
    </source>
</evidence>
<dbReference type="GO" id="GO:0106310">
    <property type="term" value="F:protein serine kinase activity"/>
    <property type="evidence" value="ECO:0007669"/>
    <property type="project" value="RHEA"/>
</dbReference>
<evidence type="ECO:0000256" key="25">
    <source>
        <dbReference type="ARBA" id="ARBA00030980"/>
    </source>
</evidence>
<comment type="function">
    <text evidence="1">Component of the EKC/KEOPS complex that is required for the formation of a threonylcarbamoyl group on adenosine at position 37 (t(6)A37) in tRNAs that read codons beginning with adenine. The complex is probably involved in the transfer of the threonylcarbamoyl moiety of threonylcarbamoyl-AMP (TC-AMP) to the N6 group of A37. BUD32 has ATPase activity in the context of the EKC/KEOPS complex and likely plays a supporting role to the catalytic subunit KAE1. The EKC/KEOPS complex also promotes both telomere uncapping and telomere elongation. The complex is required for efficient recruitment of transcriptional coactivators.</text>
</comment>
<evidence type="ECO:0000256" key="14">
    <source>
        <dbReference type="ARBA" id="ARBA00022679"/>
    </source>
</evidence>
<dbReference type="FunFam" id="1.10.510.10:FF:000845">
    <property type="entry name" value="Probable bifunctional tRNA threonylcarbamoyladenosine biosynthesis protein"/>
    <property type="match status" value="1"/>
</dbReference>
<evidence type="ECO:0000256" key="27">
    <source>
        <dbReference type="ARBA" id="ARBA00047899"/>
    </source>
</evidence>
<dbReference type="GO" id="GO:0005634">
    <property type="term" value="C:nucleus"/>
    <property type="evidence" value="ECO:0007669"/>
    <property type="project" value="UniProtKB-SubCell"/>
</dbReference>
<evidence type="ECO:0000256" key="16">
    <source>
        <dbReference type="ARBA" id="ARBA00022741"/>
    </source>
</evidence>
<dbReference type="InterPro" id="IPR000719">
    <property type="entry name" value="Prot_kinase_dom"/>
</dbReference>
<evidence type="ECO:0000313" key="30">
    <source>
        <dbReference type="EMBL" id="KKF95868.1"/>
    </source>
</evidence>
<evidence type="ECO:0000256" key="3">
    <source>
        <dbReference type="ARBA" id="ARBA00004496"/>
    </source>
</evidence>
<dbReference type="PROSITE" id="PS00109">
    <property type="entry name" value="PROTEIN_KINASE_TYR"/>
    <property type="match status" value="1"/>
</dbReference>
<sequence>MATQFEFPLPKCLEYPASAPPTLITQGAEGRLYKSTFLEPTLPCAVKHRPSKPYRHPLLDKKLTRARILAEARILAKCLREGVPVPAVYAVDEHNSCLTIEWIEGAPVRARVNEWLATQKAVLPPLTENAEAAAMAAEMAQKTGLDAELRDVFRRMGFAVGSLHRVGIVHGDLTTSNMMLRQSQKQIEEKSLQGEVVVIDFGLASQSSLEEDRAVDLYVLEKSIGSSHPRAEHIFPEVLEGYKQGFKQAAMVLKRLEDVRLRGRKRSMIG</sequence>
<keyword evidence="23" id="KW-0804">Transcription</keyword>
<evidence type="ECO:0000256" key="22">
    <source>
        <dbReference type="ARBA" id="ARBA00023159"/>
    </source>
</evidence>
<evidence type="ECO:0000256" key="13">
    <source>
        <dbReference type="ARBA" id="ARBA00022553"/>
    </source>
</evidence>
<dbReference type="GO" id="GO:0008033">
    <property type="term" value="P:tRNA processing"/>
    <property type="evidence" value="ECO:0007669"/>
    <property type="project" value="UniProtKB-KW"/>
</dbReference>
<comment type="similarity">
    <text evidence="5">Belongs to the protein kinase superfamily. BUD32 family.</text>
</comment>
<dbReference type="GO" id="GO:0004674">
    <property type="term" value="F:protein serine/threonine kinase activity"/>
    <property type="evidence" value="ECO:0007669"/>
    <property type="project" value="UniProtKB-KW"/>
</dbReference>
<comment type="caution">
    <text evidence="30">The sequence shown here is derived from an EMBL/GenBank/DDBJ whole genome shotgun (WGS) entry which is preliminary data.</text>
</comment>
<dbReference type="InterPro" id="IPR008266">
    <property type="entry name" value="Tyr_kinase_AS"/>
</dbReference>
<dbReference type="PANTHER" id="PTHR12209">
    <property type="entry name" value="NON-SPECIFIC SERINE/THREONINE PROTEIN KINASE"/>
    <property type="match status" value="1"/>
</dbReference>
<comment type="catalytic activity">
    <reaction evidence="27">
        <text>L-threonyl-[protein] + ATP = O-phospho-L-threonyl-[protein] + ADP + H(+)</text>
        <dbReference type="Rhea" id="RHEA:46608"/>
        <dbReference type="Rhea" id="RHEA-COMP:11060"/>
        <dbReference type="Rhea" id="RHEA-COMP:11605"/>
        <dbReference type="ChEBI" id="CHEBI:15378"/>
        <dbReference type="ChEBI" id="CHEBI:30013"/>
        <dbReference type="ChEBI" id="CHEBI:30616"/>
        <dbReference type="ChEBI" id="CHEBI:61977"/>
        <dbReference type="ChEBI" id="CHEBI:456216"/>
        <dbReference type="EC" id="2.7.11.1"/>
    </reaction>
</comment>
<evidence type="ECO:0000256" key="10">
    <source>
        <dbReference type="ARBA" id="ARBA00022454"/>
    </source>
</evidence>
<evidence type="ECO:0000256" key="1">
    <source>
        <dbReference type="ARBA" id="ARBA00003747"/>
    </source>
</evidence>
<evidence type="ECO:0000259" key="29">
    <source>
        <dbReference type="PROSITE" id="PS50011"/>
    </source>
</evidence>
<evidence type="ECO:0000256" key="17">
    <source>
        <dbReference type="ARBA" id="ARBA00022777"/>
    </source>
</evidence>
<keyword evidence="22" id="KW-0010">Activator</keyword>
<dbReference type="GO" id="GO:0000408">
    <property type="term" value="C:EKC/KEOPS complex"/>
    <property type="evidence" value="ECO:0007669"/>
    <property type="project" value="TreeGrafter"/>
</dbReference>
<dbReference type="EMBL" id="LBBL01000074">
    <property type="protein sequence ID" value="KKF95868.1"/>
    <property type="molecule type" value="Genomic_DNA"/>
</dbReference>
<dbReference type="GO" id="GO:0070525">
    <property type="term" value="P:tRNA threonylcarbamoyladenosine metabolic process"/>
    <property type="evidence" value="ECO:0007669"/>
    <property type="project" value="TreeGrafter"/>
</dbReference>
<evidence type="ECO:0000256" key="9">
    <source>
        <dbReference type="ARBA" id="ARBA00019973"/>
    </source>
</evidence>
<evidence type="ECO:0000256" key="28">
    <source>
        <dbReference type="ARBA" id="ARBA00048679"/>
    </source>
</evidence>
<keyword evidence="14 30" id="KW-0808">Transferase</keyword>
<organism evidence="30 31">
    <name type="scientific">Ceratocystis fimbriata f. sp. platani</name>
    <dbReference type="NCBI Taxonomy" id="88771"/>
    <lineage>
        <taxon>Eukaryota</taxon>
        <taxon>Fungi</taxon>
        <taxon>Dikarya</taxon>
        <taxon>Ascomycota</taxon>
        <taxon>Pezizomycotina</taxon>
        <taxon>Sordariomycetes</taxon>
        <taxon>Hypocreomycetidae</taxon>
        <taxon>Microascales</taxon>
        <taxon>Ceratocystidaceae</taxon>
        <taxon>Ceratocystis</taxon>
    </lineage>
</organism>
<keyword evidence="31" id="KW-1185">Reference proteome</keyword>
<reference evidence="30 31" key="1">
    <citation type="submission" date="2015-04" db="EMBL/GenBank/DDBJ databases">
        <title>Genome sequence of Ceratocystis platani, a major pathogen of plane trees.</title>
        <authorList>
            <person name="Belbahri L."/>
        </authorList>
    </citation>
    <scope>NUCLEOTIDE SEQUENCE [LARGE SCALE GENOMIC DNA]</scope>
    <source>
        <strain evidence="30 31">CFO</strain>
    </source>
</reference>
<name>A0A0F8BTG3_CERFI</name>
<dbReference type="NCBIfam" id="TIGR03724">
    <property type="entry name" value="arch_bud32"/>
    <property type="match status" value="1"/>
</dbReference>
<keyword evidence="12" id="KW-0723">Serine/threonine-protein kinase</keyword>
<comment type="subcellular location">
    <subcellularLocation>
        <location evidence="4">Chromosome</location>
        <location evidence="4">Telomere</location>
    </subcellularLocation>
    <subcellularLocation>
        <location evidence="3">Cytoplasm</location>
    </subcellularLocation>
    <subcellularLocation>
        <location evidence="2">Nucleus</location>
    </subcellularLocation>
</comment>
<dbReference type="Pfam" id="PF06293">
    <property type="entry name" value="Kdo"/>
    <property type="match status" value="1"/>
</dbReference>
<dbReference type="GO" id="GO:0016787">
    <property type="term" value="F:hydrolase activity"/>
    <property type="evidence" value="ECO:0007669"/>
    <property type="project" value="UniProtKB-KW"/>
</dbReference>
<dbReference type="FunFam" id="3.30.200.20:FF:000603">
    <property type="entry name" value="EKC/KEOPS complex subunit bud32"/>
    <property type="match status" value="1"/>
</dbReference>
<proteinExistence type="inferred from homology"/>
<dbReference type="Proteomes" id="UP000034841">
    <property type="component" value="Unassembled WGS sequence"/>
</dbReference>
<dbReference type="PANTHER" id="PTHR12209:SF0">
    <property type="entry name" value="EKC_KEOPS COMPLEX SUBUNIT TP53RK"/>
    <property type="match status" value="1"/>
</dbReference>
<evidence type="ECO:0000313" key="31">
    <source>
        <dbReference type="Proteomes" id="UP000034841"/>
    </source>
</evidence>
<accession>A0A0F8BTG3</accession>
<dbReference type="InterPro" id="IPR011009">
    <property type="entry name" value="Kinase-like_dom_sf"/>
</dbReference>
<dbReference type="GO" id="GO:0000781">
    <property type="term" value="C:chromosome, telomeric region"/>
    <property type="evidence" value="ECO:0007669"/>
    <property type="project" value="UniProtKB-SubCell"/>
</dbReference>
<evidence type="ECO:0000256" key="15">
    <source>
        <dbReference type="ARBA" id="ARBA00022694"/>
    </source>
</evidence>
<evidence type="ECO:0000256" key="8">
    <source>
        <dbReference type="ARBA" id="ARBA00013948"/>
    </source>
</evidence>